<evidence type="ECO:0000313" key="6">
    <source>
        <dbReference type="Proteomes" id="UP000005307"/>
    </source>
</evidence>
<name>M9RA90_9RHOB</name>
<accession>M9RA90</accession>
<keyword evidence="2 5" id="KW-0560">Oxidoreductase</keyword>
<dbReference type="Pfam" id="PF01408">
    <property type="entry name" value="GFO_IDH_MocA"/>
    <property type="match status" value="1"/>
</dbReference>
<dbReference type="InterPro" id="IPR030827">
    <property type="entry name" value="Myo_inos_IolG"/>
</dbReference>
<dbReference type="PANTHER" id="PTHR42840">
    <property type="entry name" value="NAD(P)-BINDING ROSSMANN-FOLD SUPERFAMILY PROTEIN-RELATED"/>
    <property type="match status" value="1"/>
</dbReference>
<dbReference type="InterPro" id="IPR000683">
    <property type="entry name" value="Gfo/Idh/MocA-like_OxRdtase_N"/>
</dbReference>
<dbReference type="SUPFAM" id="SSF55347">
    <property type="entry name" value="Glyceraldehyde-3-phosphate dehydrogenase-like, C-terminal domain"/>
    <property type="match status" value="1"/>
</dbReference>
<dbReference type="STRING" id="391626.OAN307_c36380"/>
<sequence>MMRFGIIGTGRIGDMHARLIALQPDAVVTWCFDVFEDSARRTAEAVGARATTDVDALLAADDVDAVLIASPTDTHVEMILRSAEAGKSILCEKPIDVDIEMVEKCREKLLTFDVPLQLGFNRRFDPSHAGVRNAVANGEVGALELLVITSRDPGPPPPRAILEACGGLFRDTTIHDMDMARFVLGEDPVEVFTMAANRVDPVFAELGDVDTAMIVMRADSGALCHINNSRRTNYGYDQRVEAFGAEGMVRSNNHRPSEVSRYGAGGTAKRDELLHFFIERYRAAYEAEIRDFIDQVTAGKPPSVTFEDGRRALILSEAALKSYQTNQPVKVDYS</sequence>
<dbReference type="InterPro" id="IPR055170">
    <property type="entry name" value="GFO_IDH_MocA-like_dom"/>
</dbReference>
<dbReference type="RefSeq" id="WP_015501065.1">
    <property type="nucleotide sequence ID" value="NC_020911.1"/>
</dbReference>
<dbReference type="NCBIfam" id="TIGR04380">
    <property type="entry name" value="myo_inos_iolG"/>
    <property type="match status" value="1"/>
</dbReference>
<gene>
    <name evidence="5" type="ORF">OAN307_c36380</name>
</gene>
<evidence type="ECO:0000256" key="1">
    <source>
        <dbReference type="ARBA" id="ARBA00010928"/>
    </source>
</evidence>
<protein>
    <submittedName>
        <fullName evidence="5">Putative inositol 2-dehydrogenase</fullName>
        <ecNumber evidence="5">1.1.1.18</ecNumber>
    </submittedName>
</protein>
<dbReference type="AlphaFoldDB" id="M9RA90"/>
<dbReference type="SUPFAM" id="SSF51735">
    <property type="entry name" value="NAD(P)-binding Rossmann-fold domains"/>
    <property type="match status" value="1"/>
</dbReference>
<dbReference type="Gene3D" id="3.40.50.720">
    <property type="entry name" value="NAD(P)-binding Rossmann-like Domain"/>
    <property type="match status" value="1"/>
</dbReference>
<reference evidence="5 6" key="1">
    <citation type="journal article" date="2013" name="PLoS ONE">
        <title>Poles Apart: Arctic and Antarctic Octadecabacter strains Share High Genome Plasticity and a New Type of Xanthorhodopsin.</title>
        <authorList>
            <person name="Vollmers J."/>
            <person name="Voget S."/>
            <person name="Dietrich S."/>
            <person name="Gollnow K."/>
            <person name="Smits M."/>
            <person name="Meyer K."/>
            <person name="Brinkhoff T."/>
            <person name="Simon M."/>
            <person name="Daniel R."/>
        </authorList>
    </citation>
    <scope>NUCLEOTIDE SEQUENCE [LARGE SCALE GENOMIC DNA]</scope>
    <source>
        <strain evidence="5 6">307</strain>
    </source>
</reference>
<dbReference type="HOGENOM" id="CLU_023194_0_2_5"/>
<comment type="similarity">
    <text evidence="1">Belongs to the Gfo/Idh/MocA family.</text>
</comment>
<feature type="domain" description="GFO/IDH/MocA-like oxidoreductase" evidence="4">
    <location>
        <begin position="131"/>
        <end position="250"/>
    </location>
</feature>
<dbReference type="EC" id="1.1.1.18" evidence="5"/>
<dbReference type="KEGG" id="oat:OAN307_c36380"/>
<dbReference type="Gene3D" id="3.30.360.10">
    <property type="entry name" value="Dihydrodipicolinate Reductase, domain 2"/>
    <property type="match status" value="1"/>
</dbReference>
<dbReference type="InterPro" id="IPR036291">
    <property type="entry name" value="NAD(P)-bd_dom_sf"/>
</dbReference>
<dbReference type="GO" id="GO:0050112">
    <property type="term" value="F:inositol 2-dehydrogenase (NAD+) activity"/>
    <property type="evidence" value="ECO:0007669"/>
    <property type="project" value="UniProtKB-EC"/>
</dbReference>
<feature type="domain" description="Gfo/Idh/MocA-like oxidoreductase N-terminal" evidence="3">
    <location>
        <begin position="2"/>
        <end position="106"/>
    </location>
</feature>
<dbReference type="Proteomes" id="UP000005307">
    <property type="component" value="Chromosome"/>
</dbReference>
<evidence type="ECO:0000313" key="5">
    <source>
        <dbReference type="EMBL" id="AGI69107.1"/>
    </source>
</evidence>
<evidence type="ECO:0000259" key="4">
    <source>
        <dbReference type="Pfam" id="PF22725"/>
    </source>
</evidence>
<organism evidence="5 6">
    <name type="scientific">Octadecabacter antarcticus 307</name>
    <dbReference type="NCBI Taxonomy" id="391626"/>
    <lineage>
        <taxon>Bacteria</taxon>
        <taxon>Pseudomonadati</taxon>
        <taxon>Pseudomonadota</taxon>
        <taxon>Alphaproteobacteria</taxon>
        <taxon>Rhodobacterales</taxon>
        <taxon>Roseobacteraceae</taxon>
        <taxon>Octadecabacter</taxon>
    </lineage>
</organism>
<dbReference type="OrthoDB" id="9792935at2"/>
<dbReference type="GO" id="GO:0000166">
    <property type="term" value="F:nucleotide binding"/>
    <property type="evidence" value="ECO:0007669"/>
    <property type="project" value="InterPro"/>
</dbReference>
<dbReference type="Pfam" id="PF22725">
    <property type="entry name" value="GFO_IDH_MocA_C3"/>
    <property type="match status" value="1"/>
</dbReference>
<keyword evidence="6" id="KW-1185">Reference proteome</keyword>
<dbReference type="eggNOG" id="COG0673">
    <property type="taxonomic scope" value="Bacteria"/>
</dbReference>
<dbReference type="EMBL" id="CP003740">
    <property type="protein sequence ID" value="AGI69107.1"/>
    <property type="molecule type" value="Genomic_DNA"/>
</dbReference>
<evidence type="ECO:0000256" key="2">
    <source>
        <dbReference type="ARBA" id="ARBA00023002"/>
    </source>
</evidence>
<proteinExistence type="inferred from homology"/>
<evidence type="ECO:0000259" key="3">
    <source>
        <dbReference type="Pfam" id="PF01408"/>
    </source>
</evidence>
<dbReference type="PANTHER" id="PTHR42840:SF3">
    <property type="entry name" value="BINDING ROSSMANN FOLD OXIDOREDUCTASE, PUTATIVE (AFU_ORTHOLOGUE AFUA_2G10240)-RELATED"/>
    <property type="match status" value="1"/>
</dbReference>